<feature type="coiled-coil region" evidence="1">
    <location>
        <begin position="159"/>
        <end position="186"/>
    </location>
</feature>
<gene>
    <name evidence="4" type="ORF">EQG79_15555</name>
</gene>
<dbReference type="AlphaFoldDB" id="A0A4Q2UHG1"/>
<evidence type="ECO:0000313" key="5">
    <source>
        <dbReference type="Proteomes" id="UP000290407"/>
    </source>
</evidence>
<keyword evidence="5" id="KW-1185">Reference proteome</keyword>
<feature type="chain" id="PRO_5020390824" evidence="3">
    <location>
        <begin position="19"/>
        <end position="186"/>
    </location>
</feature>
<dbReference type="RefSeq" id="WP_129602428.1">
    <property type="nucleotide sequence ID" value="NZ_SBLB01000004.1"/>
</dbReference>
<evidence type="ECO:0000256" key="1">
    <source>
        <dbReference type="SAM" id="Coils"/>
    </source>
</evidence>
<dbReference type="EMBL" id="SBLB01000004">
    <property type="protein sequence ID" value="RYC68833.1"/>
    <property type="molecule type" value="Genomic_DNA"/>
</dbReference>
<evidence type="ECO:0000256" key="2">
    <source>
        <dbReference type="SAM" id="MobiDB-lite"/>
    </source>
</evidence>
<feature type="signal peptide" evidence="3">
    <location>
        <begin position="1"/>
        <end position="18"/>
    </location>
</feature>
<proteinExistence type="predicted"/>
<organism evidence="4 5">
    <name type="scientific">Spirosoma sordidisoli</name>
    <dbReference type="NCBI Taxonomy" id="2502893"/>
    <lineage>
        <taxon>Bacteria</taxon>
        <taxon>Pseudomonadati</taxon>
        <taxon>Bacteroidota</taxon>
        <taxon>Cytophagia</taxon>
        <taxon>Cytophagales</taxon>
        <taxon>Cytophagaceae</taxon>
        <taxon>Spirosoma</taxon>
    </lineage>
</organism>
<accession>A0A4Q2UHG1</accession>
<reference evidence="4 5" key="1">
    <citation type="submission" date="2019-01" db="EMBL/GenBank/DDBJ databases">
        <title>Spirosoma flava sp. nov., a propanil-degrading bacterium isolated from herbicide-contaminated soil.</title>
        <authorList>
            <person name="Zhang L."/>
            <person name="Jiang J.-D."/>
        </authorList>
    </citation>
    <scope>NUCLEOTIDE SEQUENCE [LARGE SCALE GENOMIC DNA]</scope>
    <source>
        <strain evidence="4 5">TY50</strain>
    </source>
</reference>
<protein>
    <submittedName>
        <fullName evidence="4">Uncharacterized protein</fullName>
    </submittedName>
</protein>
<keyword evidence="1" id="KW-0175">Coiled coil</keyword>
<keyword evidence="3" id="KW-0732">Signal</keyword>
<sequence length="186" mass="21101">MRTLLLLFFATVSFGALAQRSSYNKNVTTDGRRLQIRVDIRDDDRSVHYSRSFDVRHMSRAEVQALEKHVLDSLDVAMQDPDQRSPSDSRFSQAVADVRQPSASGRTNTVALVANNRIPYQETVEEDLAEGRLKVRFTFKADGQDSSVERSATIRDNSERGLRKLLEDVKRQLKAEMEELVALSDV</sequence>
<comment type="caution">
    <text evidence="4">The sequence shown here is derived from an EMBL/GenBank/DDBJ whole genome shotgun (WGS) entry which is preliminary data.</text>
</comment>
<feature type="region of interest" description="Disordered" evidence="2">
    <location>
        <begin position="79"/>
        <end position="103"/>
    </location>
</feature>
<evidence type="ECO:0000313" key="4">
    <source>
        <dbReference type="EMBL" id="RYC68833.1"/>
    </source>
</evidence>
<name>A0A4Q2UHG1_9BACT</name>
<evidence type="ECO:0000256" key="3">
    <source>
        <dbReference type="SAM" id="SignalP"/>
    </source>
</evidence>
<dbReference type="Proteomes" id="UP000290407">
    <property type="component" value="Unassembled WGS sequence"/>
</dbReference>